<comment type="caution">
    <text evidence="1">The sequence shown here is derived from an EMBL/GenBank/DDBJ whole genome shotgun (WGS) entry which is preliminary data.</text>
</comment>
<proteinExistence type="predicted"/>
<evidence type="ECO:0000313" key="1">
    <source>
        <dbReference type="EMBL" id="TVP41800.1"/>
    </source>
</evidence>
<keyword evidence="2" id="KW-1185">Reference proteome</keyword>
<gene>
    <name evidence="1" type="ORF">NARC_10206</name>
</gene>
<evidence type="ECO:0000313" key="2">
    <source>
        <dbReference type="Proteomes" id="UP000315289"/>
    </source>
</evidence>
<dbReference type="AlphaFoldDB" id="A0A557SYW4"/>
<evidence type="ECO:0008006" key="3">
    <source>
        <dbReference type="Google" id="ProtNLM"/>
    </source>
</evidence>
<organism evidence="1 2">
    <name type="scientific">Candidatus Nitrosocosmicus arcticus</name>
    <dbReference type="NCBI Taxonomy" id="2035267"/>
    <lineage>
        <taxon>Archaea</taxon>
        <taxon>Nitrososphaerota</taxon>
        <taxon>Nitrososphaeria</taxon>
        <taxon>Nitrososphaerales</taxon>
        <taxon>Nitrososphaeraceae</taxon>
        <taxon>Candidatus Nitrosocosmicus</taxon>
    </lineage>
</organism>
<sequence length="171" mass="19761">MLRHRNLTIIVFSLFFISFAFFEYHSKALSLNDTQSTIKNDSWISEQDDLNVTVKLIPMVPVIDEITKILFEVTSLNNSKPFEDLNTRVTITNHDGRLYKFENKLIPVTDGQFSVNYIFPDDGEHRIILQFYKNTTPFTVSSFDLLIPHPAPLSETDTILKPLVDFFNSLL</sequence>
<reference evidence="1 2" key="1">
    <citation type="journal article" date="2019" name="Front. Microbiol.">
        <title>Ammonia Oxidation by the Arctic Terrestrial Thaumarchaeote Candidatus Nitrosocosmicus arcticus Is Stimulated by Increasing Temperatures.</title>
        <authorList>
            <person name="Alves R.J.E."/>
            <person name="Kerou M."/>
            <person name="Zappe A."/>
            <person name="Bittner R."/>
            <person name="Abby S.S."/>
            <person name="Schmidt H.A."/>
            <person name="Pfeifer K."/>
            <person name="Schleper C."/>
        </authorList>
    </citation>
    <scope>NUCLEOTIDE SEQUENCE [LARGE SCALE GENOMIC DNA]</scope>
    <source>
        <strain evidence="1 2">Kfb</strain>
    </source>
</reference>
<dbReference type="EMBL" id="VOAH01000001">
    <property type="protein sequence ID" value="TVP41800.1"/>
    <property type="molecule type" value="Genomic_DNA"/>
</dbReference>
<dbReference type="Proteomes" id="UP000315289">
    <property type="component" value="Unassembled WGS sequence"/>
</dbReference>
<accession>A0A557SYW4</accession>
<protein>
    <recommendedName>
        <fullName evidence="3">YtkA-like domain-containing protein</fullName>
    </recommendedName>
</protein>
<name>A0A557SYW4_9ARCH</name>